<accession>R4PKK0</accession>
<protein>
    <submittedName>
        <fullName evidence="1">Uncharacterized protein</fullName>
    </submittedName>
</protein>
<proteinExistence type="predicted"/>
<dbReference type="Proteomes" id="UP000013893">
    <property type="component" value="Chromosome"/>
</dbReference>
<evidence type="ECO:0000313" key="1">
    <source>
        <dbReference type="EMBL" id="AGL62078.1"/>
    </source>
</evidence>
<sequence length="106" mass="12454">MSRNPQSHISATDIDKGAQDIKMFLWEKYDPNDDLIYPIIADWDDLLARTIDKASYSSLSRDEVLSILFGLIHRNRVVEGLWWSMFERGVIQKLLHQLQTLDTDRY</sequence>
<gene>
    <name evidence="1" type="ORF">L336_0370</name>
</gene>
<name>R4PKK0_9BACT</name>
<keyword evidence="2" id="KW-1185">Reference proteome</keyword>
<organism evidence="1 2">
    <name type="scientific">Candidatus Saccharimonas aalborgensis</name>
    <dbReference type="NCBI Taxonomy" id="1332188"/>
    <lineage>
        <taxon>Bacteria</taxon>
        <taxon>Candidatus Saccharimonadota</taxon>
        <taxon>Candidatus Saccharimonadia</taxon>
        <taxon>Candidatus Saccharimonadales</taxon>
        <taxon>Candidatus Saccharimonadaceae</taxon>
        <taxon>Candidatus Saccharimonas</taxon>
    </lineage>
</organism>
<dbReference type="KEGG" id="saal:L336_0370"/>
<dbReference type="AlphaFoldDB" id="R4PKK0"/>
<dbReference type="RefSeq" id="WP_015641528.1">
    <property type="nucleotide sequence ID" value="NC_021219.1"/>
</dbReference>
<dbReference type="EMBL" id="CP005957">
    <property type="protein sequence ID" value="AGL62078.1"/>
    <property type="molecule type" value="Genomic_DNA"/>
</dbReference>
<evidence type="ECO:0000313" key="2">
    <source>
        <dbReference type="Proteomes" id="UP000013893"/>
    </source>
</evidence>
<dbReference type="HOGENOM" id="CLU_2218291_0_0_0"/>
<reference evidence="1 2" key="1">
    <citation type="journal article" date="2013" name="Nat. Biotechnol.">
        <title>Genome sequences of rare, uncultured bacteria obtained by differential coverage binning of multiple metagenomes.</title>
        <authorList>
            <person name="Albertsen M."/>
            <person name="Hugenholtz P."/>
            <person name="Skarshewski A."/>
            <person name="Nielsen K.L."/>
            <person name="Tyson G.W."/>
            <person name="Nielsen P.H."/>
        </authorList>
    </citation>
    <scope>NUCLEOTIDE SEQUENCE [LARGE SCALE GENOMIC DNA]</scope>
    <source>
        <strain evidence="1">TM71</strain>
    </source>
</reference>